<evidence type="ECO:0000313" key="3">
    <source>
        <dbReference type="EMBL" id="KAK0532522.1"/>
    </source>
</evidence>
<dbReference type="InterPro" id="IPR048958">
    <property type="entry name" value="Polysacc_lyase_14"/>
</dbReference>
<dbReference type="Gene3D" id="2.60.120.200">
    <property type="match status" value="1"/>
</dbReference>
<dbReference type="EMBL" id="JAPDMQ010000158">
    <property type="protein sequence ID" value="KAK0532522.1"/>
    <property type="molecule type" value="Genomic_DNA"/>
</dbReference>
<dbReference type="Pfam" id="PF21294">
    <property type="entry name" value="Polysacc_lyase_14"/>
    <property type="match status" value="1"/>
</dbReference>
<reference evidence="3" key="1">
    <citation type="journal article" date="2023" name="PhytoFront">
        <title>Draft Genome Resources of Seven Strains of Tilletia horrida, Causal Agent of Kernel Smut of Rice.</title>
        <authorList>
            <person name="Khanal S."/>
            <person name="Antony Babu S."/>
            <person name="Zhou X.G."/>
        </authorList>
    </citation>
    <scope>NUCLEOTIDE SEQUENCE</scope>
    <source>
        <strain evidence="3">TX3</strain>
    </source>
</reference>
<comment type="caution">
    <text evidence="3">The sequence shown here is derived from an EMBL/GenBank/DDBJ whole genome shotgun (WGS) entry which is preliminary data.</text>
</comment>
<accession>A0AAN6JKB6</accession>
<gene>
    <name evidence="3" type="ORF">OC842_003271</name>
</gene>
<feature type="region of interest" description="Disordered" evidence="1">
    <location>
        <begin position="902"/>
        <end position="966"/>
    </location>
</feature>
<keyword evidence="4" id="KW-1185">Reference proteome</keyword>
<protein>
    <recommendedName>
        <fullName evidence="2">Polysaccharide lyase 14 domain-containing protein</fullName>
    </recommendedName>
</protein>
<evidence type="ECO:0000259" key="2">
    <source>
        <dbReference type="Pfam" id="PF21294"/>
    </source>
</evidence>
<feature type="region of interest" description="Disordered" evidence="1">
    <location>
        <begin position="1"/>
        <end position="32"/>
    </location>
</feature>
<feature type="region of interest" description="Disordered" evidence="1">
    <location>
        <begin position="750"/>
        <end position="805"/>
    </location>
</feature>
<sequence>MSTTTTVTTSSTTASTKKSTSTSSSTSITTKKTGAAADLPTLSTGRTIIATVSGIPITTKILVPMLPAKNIYTIGTNRVATTSSVEAKARTASSAYRSAAASAASEATGASGSSSNSGSSVGSALGSDAGDTSFPDLAASSSISTAVVSSSTLSSTSSSKASSTSSVPTSSSSAVQSTSSTSTSSSTAPVSSTSSTTSSAQASSSTASAPSSASATAPQPSAATSTGVKRGFGSKLFGRSLHAGLPGRKRDAAPPNDAVASALVVAGVGSDTGDDSGSNDASPLAEAVAGATDALGTPAAPAATESPAPTPEAAVPAESASELAPAPTDAAASAEAVSPAPSADPAAAAPSSAADPAAPTTSDAVPSDGASPAAPSPIPTATDATLIVAPSVSTPTPLQNQAAVVPTETSTSFDTVATSAASSVTDLASATSTVAVSTITSDFAVDSTTAAATATDAFAVSSTATESASSVPAVTDATSTAIVAATTTDAVTGPTDPAASLTATALSSSSAVATPKMVAPSMMQQPAQMAVSSTASAAIPTGNPLLVKPKDPIAFQATSSLLNSRLQLQANAQAQAEATVSMLASAQASAQALVNQLQQAEKMAIEDLQAHGTAAAMAKATAIALATEQMVAKEKADQLWHAQQLAEIQLFAQSQKLNNDVEEARVQLLALAQQGNSKPAIATGEGYGEDNTPELLSPVALQDAIVINVITAPNGSEVVKNLTMHDGSFLNNVHIGTTVTSNSDVVDAPAAAHGAGKHGDAGAAHGPPESASTVQNGPIARRQNGYLESPSTTEPGSGSGSGTSGGLSKEEIAWYYQHYKQTFGNPSNLPYAMGFEQGYALAKDSGPSEAPAGPAVGAGSGSGGSPIGITIVNQPGFAQGPAVVQTPVKAAAVTASTTTTLSAPSSSIFSSSSTSSSSTSTKQSTSSSTTLASTSSATTVKSSMTSSSKPSSSAAATSTSSSAAAGPSRIMAPLRMLTTPQTFDSLDFLAPIVKFSSGRDNLKVLEYGLPSEAFMAVQVPAEDGSPATEATSAVPSSTASDTAAAASSTSATSSSADGTKLHLPSWANKTPTFDGHAVMTQSGHNRTATEPSGASTSVLASGVGTSTSVSSDAASASGTSTAATASSLLNATATASSLLNSTATASLSGTNRTLADASISAADDTPTTGDADTGPPLKLYRASAAKWVPPAELKAAEAEFLAMPKHGSGQMEARAMRSVLEVLYPAGSINPGGDIVGGAQFYALTPLGAADAASSFTAKTQSSVTSASTLSATNVNPLVRPFTGLLNALLPATNANTSSSDATATSKSTAAAASASPSTGSALPASNATDWTPSSLVSLSSAKKVTFRYSVWFPPNFQFVKGGKLPGLYGGKESCSGGNSAADCWSSRMMWRKDGMGEMYLYVPQSIQDPGLCDVPPMSVCDASYGVSVGRGSFKFHTGAWTHIQQTLTMSSAPNATDGALQVVVDGEERFRFDKVAYPASVRGVFFSTFFGGHSEDWASPVDQKAWFRDIGLTIDA</sequence>
<name>A0AAN6JKB6_9BASI</name>
<feature type="compositionally biased region" description="Low complexity" evidence="1">
    <location>
        <begin position="845"/>
        <end position="855"/>
    </location>
</feature>
<feature type="region of interest" description="Disordered" evidence="1">
    <location>
        <begin position="297"/>
        <end position="379"/>
    </location>
</feature>
<feature type="domain" description="Polysaccharide lyase 14" evidence="2">
    <location>
        <begin position="1338"/>
        <end position="1511"/>
    </location>
</feature>
<feature type="region of interest" description="Disordered" evidence="1">
    <location>
        <begin position="843"/>
        <end position="862"/>
    </location>
</feature>
<feature type="region of interest" description="Disordered" evidence="1">
    <location>
        <begin position="1025"/>
        <end position="1116"/>
    </location>
</feature>
<feature type="region of interest" description="Disordered" evidence="1">
    <location>
        <begin position="106"/>
        <end position="127"/>
    </location>
</feature>
<feature type="compositionally biased region" description="Low complexity" evidence="1">
    <location>
        <begin position="154"/>
        <end position="226"/>
    </location>
</feature>
<evidence type="ECO:0000256" key="1">
    <source>
        <dbReference type="SAM" id="MobiDB-lite"/>
    </source>
</evidence>
<feature type="compositionally biased region" description="Low complexity" evidence="1">
    <location>
        <begin position="1095"/>
        <end position="1116"/>
    </location>
</feature>
<feature type="compositionally biased region" description="Low complexity" evidence="1">
    <location>
        <begin position="1025"/>
        <end position="1056"/>
    </location>
</feature>
<feature type="region of interest" description="Disordered" evidence="1">
    <location>
        <begin position="154"/>
        <end position="231"/>
    </location>
</feature>
<feature type="compositionally biased region" description="Polar residues" evidence="1">
    <location>
        <begin position="1079"/>
        <end position="1094"/>
    </location>
</feature>
<evidence type="ECO:0000313" key="4">
    <source>
        <dbReference type="Proteomes" id="UP001176521"/>
    </source>
</evidence>
<proteinExistence type="predicted"/>
<dbReference type="Proteomes" id="UP001176521">
    <property type="component" value="Unassembled WGS sequence"/>
</dbReference>
<dbReference type="PANTHER" id="PTHR40124:SF1">
    <property type="entry name" value="DISAGGREGATASE RELATED REPEAT PROTEIN"/>
    <property type="match status" value="1"/>
</dbReference>
<dbReference type="PANTHER" id="PTHR40124">
    <property type="match status" value="1"/>
</dbReference>
<organism evidence="3 4">
    <name type="scientific">Tilletia horrida</name>
    <dbReference type="NCBI Taxonomy" id="155126"/>
    <lineage>
        <taxon>Eukaryota</taxon>
        <taxon>Fungi</taxon>
        <taxon>Dikarya</taxon>
        <taxon>Basidiomycota</taxon>
        <taxon>Ustilaginomycotina</taxon>
        <taxon>Exobasidiomycetes</taxon>
        <taxon>Tilletiales</taxon>
        <taxon>Tilletiaceae</taxon>
        <taxon>Tilletia</taxon>
    </lineage>
</organism>